<dbReference type="Proteomes" id="UP000438773">
    <property type="component" value="Unassembled WGS sequence"/>
</dbReference>
<reference evidence="1 2" key="1">
    <citation type="journal article" date="2019" name="Nat. Med.">
        <title>A library of human gut bacterial isolates paired with longitudinal multiomics data enables mechanistic microbiome research.</title>
        <authorList>
            <person name="Poyet M."/>
            <person name="Groussin M."/>
            <person name="Gibbons S.M."/>
            <person name="Avila-Pacheco J."/>
            <person name="Jiang X."/>
            <person name="Kearney S.M."/>
            <person name="Perrotta A.R."/>
            <person name="Berdy B."/>
            <person name="Zhao S."/>
            <person name="Lieberman T.D."/>
            <person name="Swanson P.K."/>
            <person name="Smith M."/>
            <person name="Roesemann S."/>
            <person name="Alexander J.E."/>
            <person name="Rich S.A."/>
            <person name="Livny J."/>
            <person name="Vlamakis H."/>
            <person name="Clish C."/>
            <person name="Bullock K."/>
            <person name="Deik A."/>
            <person name="Scott J."/>
            <person name="Pierce K.A."/>
            <person name="Xavier R.J."/>
            <person name="Alm E.J."/>
        </authorList>
    </citation>
    <scope>NUCLEOTIDE SEQUENCE [LARGE SCALE GENOMIC DNA]</scope>
    <source>
        <strain evidence="1 2">BIOML-A37</strain>
    </source>
</reference>
<protein>
    <submittedName>
        <fullName evidence="1">Phosphatidylinositol phosphodiesterase</fullName>
    </submittedName>
</protein>
<evidence type="ECO:0000313" key="1">
    <source>
        <dbReference type="EMBL" id="KAB4118559.1"/>
    </source>
</evidence>
<gene>
    <name evidence="1" type="ORF">GAQ75_23165</name>
</gene>
<name>A0A6I0JSI3_BACUN</name>
<proteinExistence type="predicted"/>
<organism evidence="1 2">
    <name type="scientific">Bacteroides uniformis</name>
    <dbReference type="NCBI Taxonomy" id="820"/>
    <lineage>
        <taxon>Bacteria</taxon>
        <taxon>Pseudomonadati</taxon>
        <taxon>Bacteroidota</taxon>
        <taxon>Bacteroidia</taxon>
        <taxon>Bacteroidales</taxon>
        <taxon>Bacteroidaceae</taxon>
        <taxon>Bacteroides</taxon>
    </lineage>
</organism>
<dbReference type="EMBL" id="WCUQ01000083">
    <property type="protein sequence ID" value="KAB4118559.1"/>
    <property type="molecule type" value="Genomic_DNA"/>
</dbReference>
<accession>A0A6I0JSI3</accession>
<feature type="non-terminal residue" evidence="1">
    <location>
        <position position="36"/>
    </location>
</feature>
<evidence type="ECO:0000313" key="2">
    <source>
        <dbReference type="Proteomes" id="UP000438773"/>
    </source>
</evidence>
<comment type="caution">
    <text evidence="1">The sequence shown here is derived from an EMBL/GenBank/DDBJ whole genome shotgun (WGS) entry which is preliminary data.</text>
</comment>
<sequence>MGRKYLQSFYVLALIISALFFPAFSGDNNIKTAGAN</sequence>
<dbReference type="AlphaFoldDB" id="A0A6I0JSI3"/>